<evidence type="ECO:0000313" key="10">
    <source>
        <dbReference type="EMBL" id="MCW6507436.1"/>
    </source>
</evidence>
<dbReference type="GO" id="GO:0005886">
    <property type="term" value="C:plasma membrane"/>
    <property type="evidence" value="ECO:0007669"/>
    <property type="project" value="UniProtKB-SubCell"/>
</dbReference>
<dbReference type="GO" id="GO:0055085">
    <property type="term" value="P:transmembrane transport"/>
    <property type="evidence" value="ECO:0007669"/>
    <property type="project" value="InterPro"/>
</dbReference>
<evidence type="ECO:0000256" key="5">
    <source>
        <dbReference type="ARBA" id="ARBA00022692"/>
    </source>
</evidence>
<comment type="subcellular location">
    <subcellularLocation>
        <location evidence="1 8">Cell membrane</location>
        <topology evidence="1 8">Multi-pass membrane protein</topology>
    </subcellularLocation>
</comment>
<dbReference type="PANTHER" id="PTHR43848:SF2">
    <property type="entry name" value="PUTRESCINE TRANSPORT SYSTEM PERMEASE PROTEIN POTI"/>
    <property type="match status" value="1"/>
</dbReference>
<dbReference type="PROSITE" id="PS50928">
    <property type="entry name" value="ABC_TM1"/>
    <property type="match status" value="1"/>
</dbReference>
<dbReference type="InterPro" id="IPR000515">
    <property type="entry name" value="MetI-like"/>
</dbReference>
<comment type="caution">
    <text evidence="10">The sequence shown here is derived from an EMBL/GenBank/DDBJ whole genome shotgun (WGS) entry which is preliminary data.</text>
</comment>
<evidence type="ECO:0000256" key="8">
    <source>
        <dbReference type="RuleBase" id="RU363032"/>
    </source>
</evidence>
<evidence type="ECO:0000313" key="11">
    <source>
        <dbReference type="Proteomes" id="UP001165667"/>
    </source>
</evidence>
<feature type="transmembrane region" description="Helical" evidence="8">
    <location>
        <begin position="59"/>
        <end position="85"/>
    </location>
</feature>
<keyword evidence="11" id="KW-1185">Reference proteome</keyword>
<feature type="transmembrane region" description="Helical" evidence="8">
    <location>
        <begin position="130"/>
        <end position="153"/>
    </location>
</feature>
<evidence type="ECO:0000256" key="2">
    <source>
        <dbReference type="ARBA" id="ARBA00007069"/>
    </source>
</evidence>
<organism evidence="10 11">
    <name type="scientific">Lichenifustis flavocetrariae</name>
    <dbReference type="NCBI Taxonomy" id="2949735"/>
    <lineage>
        <taxon>Bacteria</taxon>
        <taxon>Pseudomonadati</taxon>
        <taxon>Pseudomonadota</taxon>
        <taxon>Alphaproteobacteria</taxon>
        <taxon>Hyphomicrobiales</taxon>
        <taxon>Lichenihabitantaceae</taxon>
        <taxon>Lichenifustis</taxon>
    </lineage>
</organism>
<keyword evidence="7 8" id="KW-0472">Membrane</keyword>
<name>A0AA41YUI6_9HYPH</name>
<reference evidence="10" key="1">
    <citation type="submission" date="2022-05" db="EMBL/GenBank/DDBJ databases">
        <authorList>
            <person name="Pankratov T."/>
        </authorList>
    </citation>
    <scope>NUCLEOTIDE SEQUENCE</scope>
    <source>
        <strain evidence="10">BP6-180914</strain>
    </source>
</reference>
<sequence length="275" mass="29671">MSRRSLAVLTAAVAFLYLPIAILAVFSFNASRLMAFPLSGFTLDWYRSLAGNTNFQNGFVTSFLVAQPVGILGAGLGLTAAMALIAAGRRLRIMLTALLLVPFLVPKTVLSIAQTMVLSRLGLGRGAATLILAQVIVVIPFTTAIIASVLIRLDPRLAEAARDLGASPWICFRRITFPQIKPAVMAAYSMGVILSLADLTIGLYLAGRTQPLSLIVASQFRRELSPDLNAMQVAVLVLTALIVVLTEVYQRRRDARRRGRAPVRQATGETLERPA</sequence>
<keyword evidence="3 8" id="KW-0813">Transport</keyword>
<protein>
    <submittedName>
        <fullName evidence="10">ABC transporter permease</fullName>
    </submittedName>
</protein>
<feature type="transmembrane region" description="Helical" evidence="8">
    <location>
        <begin position="97"/>
        <end position="118"/>
    </location>
</feature>
<gene>
    <name evidence="10" type="ORF">M8523_05300</name>
</gene>
<keyword evidence="4" id="KW-1003">Cell membrane</keyword>
<feature type="domain" description="ABC transmembrane type-1" evidence="9">
    <location>
        <begin position="59"/>
        <end position="249"/>
    </location>
</feature>
<dbReference type="CDD" id="cd06261">
    <property type="entry name" value="TM_PBP2"/>
    <property type="match status" value="1"/>
</dbReference>
<dbReference type="Pfam" id="PF00528">
    <property type="entry name" value="BPD_transp_1"/>
    <property type="match status" value="1"/>
</dbReference>
<dbReference type="PANTHER" id="PTHR43848">
    <property type="entry name" value="PUTRESCINE TRANSPORT SYSTEM PERMEASE PROTEIN POTI"/>
    <property type="match status" value="1"/>
</dbReference>
<evidence type="ECO:0000256" key="4">
    <source>
        <dbReference type="ARBA" id="ARBA00022475"/>
    </source>
</evidence>
<evidence type="ECO:0000256" key="6">
    <source>
        <dbReference type="ARBA" id="ARBA00022989"/>
    </source>
</evidence>
<evidence type="ECO:0000256" key="7">
    <source>
        <dbReference type="ARBA" id="ARBA00023136"/>
    </source>
</evidence>
<dbReference type="RefSeq" id="WP_282583780.1">
    <property type="nucleotide sequence ID" value="NZ_JAMOIM010000002.1"/>
</dbReference>
<evidence type="ECO:0000259" key="9">
    <source>
        <dbReference type="PROSITE" id="PS50928"/>
    </source>
</evidence>
<evidence type="ECO:0000256" key="1">
    <source>
        <dbReference type="ARBA" id="ARBA00004651"/>
    </source>
</evidence>
<dbReference type="Proteomes" id="UP001165667">
    <property type="component" value="Unassembled WGS sequence"/>
</dbReference>
<dbReference type="InterPro" id="IPR035906">
    <property type="entry name" value="MetI-like_sf"/>
</dbReference>
<keyword evidence="5 8" id="KW-0812">Transmembrane</keyword>
<dbReference type="SUPFAM" id="SSF161098">
    <property type="entry name" value="MetI-like"/>
    <property type="match status" value="1"/>
</dbReference>
<keyword evidence="6 8" id="KW-1133">Transmembrane helix</keyword>
<accession>A0AA41YUI6</accession>
<evidence type="ECO:0000256" key="3">
    <source>
        <dbReference type="ARBA" id="ARBA00022448"/>
    </source>
</evidence>
<proteinExistence type="inferred from homology"/>
<dbReference type="InterPro" id="IPR051789">
    <property type="entry name" value="Bact_Polyamine_Transport"/>
</dbReference>
<feature type="transmembrane region" description="Helical" evidence="8">
    <location>
        <begin position="230"/>
        <end position="249"/>
    </location>
</feature>
<dbReference type="Gene3D" id="1.10.3720.10">
    <property type="entry name" value="MetI-like"/>
    <property type="match status" value="1"/>
</dbReference>
<dbReference type="EMBL" id="JAMOIM010000002">
    <property type="protein sequence ID" value="MCW6507436.1"/>
    <property type="molecule type" value="Genomic_DNA"/>
</dbReference>
<comment type="similarity">
    <text evidence="2">Belongs to the binding-protein-dependent transport system permease family. CysTW subfamily.</text>
</comment>
<feature type="transmembrane region" description="Helical" evidence="8">
    <location>
        <begin position="183"/>
        <end position="206"/>
    </location>
</feature>
<dbReference type="AlphaFoldDB" id="A0AA41YUI6"/>